<protein>
    <submittedName>
        <fullName evidence="1">Uncharacterized protein</fullName>
    </submittedName>
</protein>
<gene>
    <name evidence="1" type="ORF">S12H4_57009</name>
</gene>
<sequence length="131" mass="14549">LPFRDISGNLVKAGLSVPGSLVKIKLTEDHPVTLGMPSEVGVFYRGTPVFSTSVPNFDMDRRVLGVTPEKDILMSGYIEGEQHLGNKSLMVWMKKGKGQFVMFAFNPQFRSSTHATYKLLFNSILLPDISE</sequence>
<name>X1UT22_9ZZZZ</name>
<organism evidence="1">
    <name type="scientific">marine sediment metagenome</name>
    <dbReference type="NCBI Taxonomy" id="412755"/>
    <lineage>
        <taxon>unclassified sequences</taxon>
        <taxon>metagenomes</taxon>
        <taxon>ecological metagenomes</taxon>
    </lineage>
</organism>
<dbReference type="AlphaFoldDB" id="X1UT22"/>
<evidence type="ECO:0000313" key="1">
    <source>
        <dbReference type="EMBL" id="GAJ20619.1"/>
    </source>
</evidence>
<dbReference type="EMBL" id="BARW01036793">
    <property type="protein sequence ID" value="GAJ20619.1"/>
    <property type="molecule type" value="Genomic_DNA"/>
</dbReference>
<reference evidence="1" key="1">
    <citation type="journal article" date="2014" name="Front. Microbiol.">
        <title>High frequency of phylogenetically diverse reductive dehalogenase-homologous genes in deep subseafloor sedimentary metagenomes.</title>
        <authorList>
            <person name="Kawai M."/>
            <person name="Futagami T."/>
            <person name="Toyoda A."/>
            <person name="Takaki Y."/>
            <person name="Nishi S."/>
            <person name="Hori S."/>
            <person name="Arai W."/>
            <person name="Tsubouchi T."/>
            <person name="Morono Y."/>
            <person name="Uchiyama I."/>
            <person name="Ito T."/>
            <person name="Fujiyama A."/>
            <person name="Inagaki F."/>
            <person name="Takami H."/>
        </authorList>
    </citation>
    <scope>NUCLEOTIDE SEQUENCE</scope>
    <source>
        <strain evidence="1">Expedition CK06-06</strain>
    </source>
</reference>
<feature type="non-terminal residue" evidence="1">
    <location>
        <position position="1"/>
    </location>
</feature>
<comment type="caution">
    <text evidence="1">The sequence shown here is derived from an EMBL/GenBank/DDBJ whole genome shotgun (WGS) entry which is preliminary data.</text>
</comment>
<accession>X1UT22</accession>
<proteinExistence type="predicted"/>